<proteinExistence type="predicted"/>
<dbReference type="EMBL" id="CAJHIM010000002">
    <property type="protein sequence ID" value="CAD6491029.1"/>
    <property type="molecule type" value="Genomic_DNA"/>
</dbReference>
<feature type="transmembrane region" description="Helical" evidence="1">
    <location>
        <begin position="25"/>
        <end position="44"/>
    </location>
</feature>
<organism evidence="2 3">
    <name type="scientific">Candidatus Argoarchaeum ethanivorans</name>
    <dbReference type="NCBI Taxonomy" id="2608793"/>
    <lineage>
        <taxon>Archaea</taxon>
        <taxon>Methanobacteriati</taxon>
        <taxon>Methanobacteriota</taxon>
        <taxon>Stenosarchaea group</taxon>
        <taxon>Methanomicrobia</taxon>
        <taxon>Methanosarcinales</taxon>
        <taxon>Methanosarcinales incertae sedis</taxon>
        <taxon>GOM Arc I cluster</taxon>
        <taxon>Candidatus Argoarchaeum</taxon>
    </lineage>
</organism>
<evidence type="ECO:0000313" key="3">
    <source>
        <dbReference type="Proteomes" id="UP000637195"/>
    </source>
</evidence>
<evidence type="ECO:0000313" key="2">
    <source>
        <dbReference type="EMBL" id="CAD6491029.1"/>
    </source>
</evidence>
<dbReference type="AlphaFoldDB" id="A0A811T6A6"/>
<keyword evidence="1" id="KW-0472">Membrane</keyword>
<gene>
    <name evidence="2" type="ORF">ANIMEMIM_00074</name>
</gene>
<reference evidence="2" key="1">
    <citation type="submission" date="2020-10" db="EMBL/GenBank/DDBJ databases">
        <authorList>
            <person name="Hahn C.J."/>
            <person name="Laso-Perez R."/>
            <person name="Vulcano F."/>
            <person name="Vaziourakis K.-M."/>
            <person name="Stokke R."/>
            <person name="Steen I.H."/>
            <person name="Teske A."/>
            <person name="Boetius A."/>
            <person name="Liebeke M."/>
            <person name="Amann R."/>
            <person name="Knittel K."/>
        </authorList>
    </citation>
    <scope>NUCLEOTIDE SEQUENCE</scope>
    <source>
        <strain evidence="2">Gfbio:e3339647-f889-4370-9287-4fb5cb688e4c:AG393N10_GoMArc1</strain>
    </source>
</reference>
<name>A0A811T6A6_9EURY</name>
<comment type="caution">
    <text evidence="2">The sequence shown here is derived from an EMBL/GenBank/DDBJ whole genome shotgun (WGS) entry which is preliminary data.</text>
</comment>
<evidence type="ECO:0000256" key="1">
    <source>
        <dbReference type="SAM" id="Phobius"/>
    </source>
</evidence>
<protein>
    <submittedName>
        <fullName evidence="2">Uncharacterized protein</fullName>
    </submittedName>
</protein>
<dbReference type="Proteomes" id="UP000637195">
    <property type="component" value="Unassembled WGS sequence"/>
</dbReference>
<keyword evidence="1" id="KW-1133">Transmembrane helix</keyword>
<accession>A0A811T6A6</accession>
<feature type="transmembrane region" description="Helical" evidence="1">
    <location>
        <begin position="56"/>
        <end position="78"/>
    </location>
</feature>
<keyword evidence="1" id="KW-0812">Transmembrane</keyword>
<sequence>MDHWKNAHEASFALGTLKNDALKSWVGRGFLISSGWILGMAKKINHREHGGHRELLFSLCTLCPLWFMTAAYNASVFIPQTKWKTPLTANYFNMTPLKDGITCRIN</sequence>